<keyword evidence="2" id="KW-1185">Reference proteome</keyword>
<protein>
    <recommendedName>
        <fullName evidence="3">Retrotransposon gag domain-containing protein</fullName>
    </recommendedName>
</protein>
<name>A0A2I0XFW0_9ASPA</name>
<dbReference type="Proteomes" id="UP000233837">
    <property type="component" value="Unassembled WGS sequence"/>
</dbReference>
<evidence type="ECO:0000313" key="1">
    <source>
        <dbReference type="EMBL" id="PKU86789.1"/>
    </source>
</evidence>
<dbReference type="AlphaFoldDB" id="A0A2I0XFW0"/>
<reference evidence="1 2" key="2">
    <citation type="journal article" date="2017" name="Nature">
        <title>The Apostasia genome and the evolution of orchids.</title>
        <authorList>
            <person name="Zhang G.Q."/>
            <person name="Liu K.W."/>
            <person name="Li Z."/>
            <person name="Lohaus R."/>
            <person name="Hsiao Y.Y."/>
            <person name="Niu S.C."/>
            <person name="Wang J.Y."/>
            <person name="Lin Y.C."/>
            <person name="Xu Q."/>
            <person name="Chen L.J."/>
            <person name="Yoshida K."/>
            <person name="Fujiwara S."/>
            <person name="Wang Z.W."/>
            <person name="Zhang Y.Q."/>
            <person name="Mitsuda N."/>
            <person name="Wang M."/>
            <person name="Liu G.H."/>
            <person name="Pecoraro L."/>
            <person name="Huang H.X."/>
            <person name="Xiao X.J."/>
            <person name="Lin M."/>
            <person name="Wu X.Y."/>
            <person name="Wu W.L."/>
            <person name="Chen Y.Y."/>
            <person name="Chang S.B."/>
            <person name="Sakamoto S."/>
            <person name="Ohme-Takagi M."/>
            <person name="Yagi M."/>
            <person name="Zeng S.J."/>
            <person name="Shen C.Y."/>
            <person name="Yeh C.M."/>
            <person name="Luo Y.B."/>
            <person name="Tsai W.C."/>
            <person name="Van de Peer Y."/>
            <person name="Liu Z.J."/>
        </authorList>
    </citation>
    <scope>NUCLEOTIDE SEQUENCE [LARGE SCALE GENOMIC DNA]</scope>
    <source>
        <tissue evidence="1">The whole plant</tissue>
    </source>
</reference>
<proteinExistence type="predicted"/>
<organism evidence="1 2">
    <name type="scientific">Dendrobium catenatum</name>
    <dbReference type="NCBI Taxonomy" id="906689"/>
    <lineage>
        <taxon>Eukaryota</taxon>
        <taxon>Viridiplantae</taxon>
        <taxon>Streptophyta</taxon>
        <taxon>Embryophyta</taxon>
        <taxon>Tracheophyta</taxon>
        <taxon>Spermatophyta</taxon>
        <taxon>Magnoliopsida</taxon>
        <taxon>Liliopsida</taxon>
        <taxon>Asparagales</taxon>
        <taxon>Orchidaceae</taxon>
        <taxon>Epidendroideae</taxon>
        <taxon>Malaxideae</taxon>
        <taxon>Dendrobiinae</taxon>
        <taxon>Dendrobium</taxon>
    </lineage>
</organism>
<sequence>MFDRIMEYKDVHPNSIVKLIAIKLKKSASLWWENLKRTRLCEGHNKIVSCDKMKKELQRKYFPL</sequence>
<accession>A0A2I0XFW0</accession>
<evidence type="ECO:0000313" key="2">
    <source>
        <dbReference type="Proteomes" id="UP000233837"/>
    </source>
</evidence>
<evidence type="ECO:0008006" key="3">
    <source>
        <dbReference type="Google" id="ProtNLM"/>
    </source>
</evidence>
<reference evidence="1 2" key="1">
    <citation type="journal article" date="2016" name="Sci. Rep.">
        <title>The Dendrobium catenatum Lindl. genome sequence provides insights into polysaccharide synthase, floral development and adaptive evolution.</title>
        <authorList>
            <person name="Zhang G.Q."/>
            <person name="Xu Q."/>
            <person name="Bian C."/>
            <person name="Tsai W.C."/>
            <person name="Yeh C.M."/>
            <person name="Liu K.W."/>
            <person name="Yoshida K."/>
            <person name="Zhang L.S."/>
            <person name="Chang S.B."/>
            <person name="Chen F."/>
            <person name="Shi Y."/>
            <person name="Su Y.Y."/>
            <person name="Zhang Y.Q."/>
            <person name="Chen L.J."/>
            <person name="Yin Y."/>
            <person name="Lin M."/>
            <person name="Huang H."/>
            <person name="Deng H."/>
            <person name="Wang Z.W."/>
            <person name="Zhu S.L."/>
            <person name="Zhao X."/>
            <person name="Deng C."/>
            <person name="Niu S.C."/>
            <person name="Huang J."/>
            <person name="Wang M."/>
            <person name="Liu G.H."/>
            <person name="Yang H.J."/>
            <person name="Xiao X.J."/>
            <person name="Hsiao Y.Y."/>
            <person name="Wu W.L."/>
            <person name="Chen Y.Y."/>
            <person name="Mitsuda N."/>
            <person name="Ohme-Takagi M."/>
            <person name="Luo Y.B."/>
            <person name="Van de Peer Y."/>
            <person name="Liu Z.J."/>
        </authorList>
    </citation>
    <scope>NUCLEOTIDE SEQUENCE [LARGE SCALE GENOMIC DNA]</scope>
    <source>
        <tissue evidence="1">The whole plant</tissue>
    </source>
</reference>
<gene>
    <name evidence="1" type="ORF">MA16_Dca020951</name>
</gene>
<dbReference type="EMBL" id="KZ501924">
    <property type="protein sequence ID" value="PKU86789.1"/>
    <property type="molecule type" value="Genomic_DNA"/>
</dbReference>